<keyword evidence="1" id="KW-1133">Transmembrane helix</keyword>
<keyword evidence="1" id="KW-0812">Transmembrane</keyword>
<evidence type="ECO:0000313" key="3">
    <source>
        <dbReference type="Proteomes" id="UP000030665"/>
    </source>
</evidence>
<dbReference type="OrthoDB" id="5914067at2759"/>
<dbReference type="AlphaFoldDB" id="A0A077Z8L6"/>
<proteinExistence type="predicted"/>
<keyword evidence="2" id="KW-0540">Nuclease</keyword>
<dbReference type="STRING" id="36087.A0A077Z8L6"/>
<dbReference type="EMBL" id="HG806007">
    <property type="protein sequence ID" value="CDW56099.1"/>
    <property type="molecule type" value="Genomic_DNA"/>
</dbReference>
<reference evidence="2" key="2">
    <citation type="submission" date="2014-03" db="EMBL/GenBank/DDBJ databases">
        <title>The whipworm genome and dual-species transcriptomics of an intimate host-pathogen interaction.</title>
        <authorList>
            <person name="Foth B.J."/>
            <person name="Tsai I.J."/>
            <person name="Reid A.J."/>
            <person name="Bancroft A.J."/>
            <person name="Nichol S."/>
            <person name="Tracey A."/>
            <person name="Holroyd N."/>
            <person name="Cotton J.A."/>
            <person name="Stanley E.J."/>
            <person name="Zarowiecki M."/>
            <person name="Liu J.Z."/>
            <person name="Huckvale T."/>
            <person name="Cooper P.J."/>
            <person name="Grencis R.K."/>
            <person name="Berriman M."/>
        </authorList>
    </citation>
    <scope>NUCLEOTIDE SEQUENCE [LARGE SCALE GENOMIC DNA]</scope>
</reference>
<keyword evidence="2" id="KW-0269">Exonuclease</keyword>
<reference evidence="2" key="1">
    <citation type="submission" date="2014-01" db="EMBL/GenBank/DDBJ databases">
        <authorList>
            <person name="Aslett M."/>
        </authorList>
    </citation>
    <scope>NUCLEOTIDE SEQUENCE</scope>
</reference>
<evidence type="ECO:0000256" key="1">
    <source>
        <dbReference type="SAM" id="Phobius"/>
    </source>
</evidence>
<accession>A0A077Z8L6</accession>
<dbReference type="SUPFAM" id="SSF53850">
    <property type="entry name" value="Periplasmic binding protein-like II"/>
    <property type="match status" value="1"/>
</dbReference>
<keyword evidence="3" id="KW-1185">Reference proteome</keyword>
<feature type="transmembrane region" description="Helical" evidence="1">
    <location>
        <begin position="114"/>
        <end position="131"/>
    </location>
</feature>
<dbReference type="Proteomes" id="UP000030665">
    <property type="component" value="Unassembled WGS sequence"/>
</dbReference>
<dbReference type="GO" id="GO:0004527">
    <property type="term" value="F:exonuclease activity"/>
    <property type="evidence" value="ECO:0007669"/>
    <property type="project" value="UniProtKB-KW"/>
</dbReference>
<organism evidence="2 3">
    <name type="scientific">Trichuris trichiura</name>
    <name type="common">Whipworm</name>
    <name type="synonym">Trichocephalus trichiurus</name>
    <dbReference type="NCBI Taxonomy" id="36087"/>
    <lineage>
        <taxon>Eukaryota</taxon>
        <taxon>Metazoa</taxon>
        <taxon>Ecdysozoa</taxon>
        <taxon>Nematoda</taxon>
        <taxon>Enoplea</taxon>
        <taxon>Dorylaimia</taxon>
        <taxon>Trichinellida</taxon>
        <taxon>Trichuridae</taxon>
        <taxon>Trichuris</taxon>
    </lineage>
</organism>
<feature type="transmembrane region" description="Helical" evidence="1">
    <location>
        <begin position="152"/>
        <end position="174"/>
    </location>
</feature>
<sequence>MAVLRAISIYAPPLVNKCAHDLENCESPGEEIIYMKVVAELLGYDLELKIVDTLDEMLSAVLAGEADVSAFSLTASRLLSENCTQMMFDGFDTHVFLLKGKPSERFQEGMVLQAFQWTVWIGLLLAAFAAWTIDEIRVVWLGISNTKDVGLFLVWLMIALCLSCYGSLVSISAYNANQMSLSVPYETLHDVVEALVEGECRMAYNDEYGLTFYMDVFGPFLSEDDFEQLNYAMKKRPPLLVETRSKIKAMLETDPACYISFDYNAMIPYFRLQEGKSIVKVVNFPELRAQPYYYCVNRNFDQLRMLQALAQSSQLWALKDRTTQTMALYFTDEGETLDDQPKKTDEDVASGESSMTINLAQLSDCFEVLWACYVISLVCLMVERFLKSWELLQKPRFIGSRPQTAKQNEGTMSQ</sequence>
<keyword evidence="2" id="KW-0378">Hydrolase</keyword>
<keyword evidence="1" id="KW-0472">Membrane</keyword>
<protein>
    <submittedName>
        <fullName evidence="2">RNA exonuclease</fullName>
    </submittedName>
</protein>
<name>A0A077Z8L6_TRITR</name>
<evidence type="ECO:0000313" key="2">
    <source>
        <dbReference type="EMBL" id="CDW56099.1"/>
    </source>
</evidence>
<gene>
    <name evidence="2" type="ORF">TTRE_0000437301</name>
</gene>